<dbReference type="InterPro" id="IPR009081">
    <property type="entry name" value="PP-bd_ACP"/>
</dbReference>
<dbReference type="InterPro" id="IPR045851">
    <property type="entry name" value="AMP-bd_C_sf"/>
</dbReference>
<sequence length="1335" mass="144165">MSNPLRGLTRPEFLRDEVLSEILEATVRKSPDRPAIVDGDIRLTYAELHDRAAAMACGLVAEGVGPGDVVGLWVPRGSDLLTAQIAITMAGAAWLPFDSEAPVERIGACLQDVGAKGVLVADGWSGRVASLGVTVLMPKALHAKGRGPLSSPRDRGLSPDHPAYVIYTSGSTGKPKGITVTHRNICHFLRAANDLYGVREDDVVFQGCSAAFDLSMEEIWVPYLTGACLWVARQELLSDTEALARTMRDAGITVIDTVPTLLSMLGDDLPSLRLVILGGEACPPGLVTRFAVNGRRLFNSYGPTEATVVATMAELKAGDPITIGQPIPNYTCYVADETMALVAPGVQGELLIGGPGIAAGYVGRPDLTAEKFISNPFPSDGSDPILYRSGDAVTIDENGRIVFQGRIDDQVKIRGFRVELGEIESVLTSFPGISQAAVVLREDDGLDRLVAFLLPQRGVDPDPTQLRLALHERLPPYMVPAHFETVSDLPRLAASGKIDRKALKVRHLTAPIVTLDQDEPASSTEAVLLAAAKRVFPNQAVPMEADFFLDLGGHSLLAARFVSFVRESARFSSITLQDIYTGRSLREIAARLDTRLTDEKAGAAVRGFEPPPLMRRILCGLAQAAALPFLLTLMSAPWLCIFISYSLITGDDASVVLDTSLIFAAYMMVNVFTTFLAIGGKWLIIGRIKPGRYPLWGVYYYRLWLVQRLLSLVHMKWFQGSPAIRIYLRLLGAKVGKDALISEIDAGAVDLVTIGDHASVGGKVTFSNARVVGNELIIGPVEIGRDVSIGSSCVIEEDVVIGEGAELADLSALPSGTQVGAWEAWRGSPGKKVSDLDPTHLPPAAEASKVRRFSLATFFIAMLVIAPPIALIPIVPAFHLMEKVDAIINPLIGIHYLYYMPFLAMPAAAIMIFATVLLIAAIRWIVLPRLRAGVYSVYSGLYARKWVVGLATEVMLDVLSSLFATVYMRAWYRLMGAKIGKGSEISTNLAGRFDLIDLGDQNFIADDVVLGDEELRRGWMTLGTVTTGSRVFIGNDAVVPPGYAIANGALIGVKSKPPEGGNVGADETWFGSPPIQLPVRQRFNAAVADTYEPPKRLKIVRALFEGFNITLPTALFITFATMAMEVMAPAVIQKQWGTALLLCIAASVVIAVGQLLTAAAYKWLLMGAYKPTMRPMWSWWALRTEAVAVMYWGMAGKGILDHFRGTPFLPWALRLFGTKTGKGIYMDTTDITEFDCVKIGDYVAINANACLQTHLYEDRLMKVGRVRVGEGVSVGSGSTVLYDTELGNFSRLGPLTLVMKGESIPAGGEWCGSPAQVRTQQAMTKAPAAEKLEIA</sequence>
<dbReference type="PANTHER" id="PTHR45527">
    <property type="entry name" value="NONRIBOSOMAL PEPTIDE SYNTHETASE"/>
    <property type="match status" value="1"/>
</dbReference>
<gene>
    <name evidence="3" type="ORF">K9B37_10155</name>
</gene>
<evidence type="ECO:0000313" key="4">
    <source>
        <dbReference type="Proteomes" id="UP000704176"/>
    </source>
</evidence>
<keyword evidence="1" id="KW-0472">Membrane</keyword>
<feature type="transmembrane region" description="Helical" evidence="1">
    <location>
        <begin position="1139"/>
        <end position="1164"/>
    </location>
</feature>
<name>A0ABS7VNA5_9HYPH</name>
<dbReference type="PROSITE" id="PS00455">
    <property type="entry name" value="AMP_BINDING"/>
    <property type="match status" value="1"/>
</dbReference>
<dbReference type="PROSITE" id="PS50075">
    <property type="entry name" value="CARRIER"/>
    <property type="match status" value="1"/>
</dbReference>
<feature type="transmembrane region" description="Helical" evidence="1">
    <location>
        <begin position="946"/>
        <end position="968"/>
    </location>
</feature>
<dbReference type="InterPro" id="IPR010071">
    <property type="entry name" value="AA_adenyl_dom"/>
</dbReference>
<dbReference type="Gene3D" id="3.30.300.30">
    <property type="match status" value="1"/>
</dbReference>
<dbReference type="SUPFAM" id="SSF51161">
    <property type="entry name" value="Trimeric LpxA-like enzymes"/>
    <property type="match status" value="3"/>
</dbReference>
<keyword evidence="1" id="KW-1133">Transmembrane helix</keyword>
<dbReference type="InterPro" id="IPR012728">
    <property type="entry name" value="Pls/PosA_C"/>
</dbReference>
<dbReference type="InterPro" id="IPR011004">
    <property type="entry name" value="Trimer_LpxA-like_sf"/>
</dbReference>
<organism evidence="3 4">
    <name type="scientific">Microvirga puerhi</name>
    <dbReference type="NCBI Taxonomy" id="2876078"/>
    <lineage>
        <taxon>Bacteria</taxon>
        <taxon>Pseudomonadati</taxon>
        <taxon>Pseudomonadota</taxon>
        <taxon>Alphaproteobacteria</taxon>
        <taxon>Hyphomicrobiales</taxon>
        <taxon>Methylobacteriaceae</taxon>
        <taxon>Microvirga</taxon>
    </lineage>
</organism>
<feature type="domain" description="Carrier" evidence="2">
    <location>
        <begin position="519"/>
        <end position="596"/>
    </location>
</feature>
<evidence type="ECO:0000313" key="3">
    <source>
        <dbReference type="EMBL" id="MBZ6076636.1"/>
    </source>
</evidence>
<protein>
    <submittedName>
        <fullName evidence="3">Amino acid adenylation domain-containing protein</fullName>
    </submittedName>
</protein>
<dbReference type="Pfam" id="PF00501">
    <property type="entry name" value="AMP-binding"/>
    <property type="match status" value="1"/>
</dbReference>
<dbReference type="InterPro" id="IPR036736">
    <property type="entry name" value="ACP-like_sf"/>
</dbReference>
<dbReference type="NCBIfam" id="TIGR01733">
    <property type="entry name" value="AA-adenyl-dom"/>
    <property type="match status" value="1"/>
</dbReference>
<dbReference type="EMBL" id="JAIRBM010000006">
    <property type="protein sequence ID" value="MBZ6076636.1"/>
    <property type="molecule type" value="Genomic_DNA"/>
</dbReference>
<proteinExistence type="predicted"/>
<dbReference type="InterPro" id="IPR000873">
    <property type="entry name" value="AMP-dep_synth/lig_dom"/>
</dbReference>
<dbReference type="Gene3D" id="3.40.50.12780">
    <property type="entry name" value="N-terminal domain of ligase-like"/>
    <property type="match status" value="1"/>
</dbReference>
<reference evidence="3 4" key="1">
    <citation type="submission" date="2021-09" db="EMBL/GenBank/DDBJ databases">
        <title>The complete genome sequence of a new microorganism.</title>
        <authorList>
            <person name="Zi Z."/>
        </authorList>
    </citation>
    <scope>NUCLEOTIDE SEQUENCE [LARGE SCALE GENOMIC DNA]</scope>
    <source>
        <strain evidence="3 4">WGZ8</strain>
    </source>
</reference>
<dbReference type="Gene3D" id="2.160.10.10">
    <property type="entry name" value="Hexapeptide repeat proteins"/>
    <property type="match status" value="3"/>
</dbReference>
<dbReference type="InterPro" id="IPR020845">
    <property type="entry name" value="AMP-binding_CS"/>
</dbReference>
<dbReference type="SUPFAM" id="SSF47336">
    <property type="entry name" value="ACP-like"/>
    <property type="match status" value="1"/>
</dbReference>
<dbReference type="Proteomes" id="UP000704176">
    <property type="component" value="Unassembled WGS sequence"/>
</dbReference>
<dbReference type="RefSeq" id="WP_224312955.1">
    <property type="nucleotide sequence ID" value="NZ_JAIRBM010000006.1"/>
</dbReference>
<comment type="caution">
    <text evidence="3">The sequence shown here is derived from an EMBL/GenBank/DDBJ whole genome shotgun (WGS) entry which is preliminary data.</text>
</comment>
<evidence type="ECO:0000256" key="1">
    <source>
        <dbReference type="SAM" id="Phobius"/>
    </source>
</evidence>
<accession>A0ABS7VNA5</accession>
<feature type="transmembrane region" description="Helical" evidence="1">
    <location>
        <begin position="624"/>
        <end position="648"/>
    </location>
</feature>
<keyword evidence="4" id="KW-1185">Reference proteome</keyword>
<feature type="transmembrane region" description="Helical" evidence="1">
    <location>
        <begin position="1109"/>
        <end position="1132"/>
    </location>
</feature>
<dbReference type="Pfam" id="PF13193">
    <property type="entry name" value="AMP-binding_C"/>
    <property type="match status" value="1"/>
</dbReference>
<feature type="transmembrane region" description="Helical" evidence="1">
    <location>
        <begin position="898"/>
        <end position="926"/>
    </location>
</feature>
<dbReference type="InterPro" id="IPR025110">
    <property type="entry name" value="AMP-bd_C"/>
</dbReference>
<dbReference type="SUPFAM" id="SSF56801">
    <property type="entry name" value="Acetyl-CoA synthetase-like"/>
    <property type="match status" value="1"/>
</dbReference>
<feature type="transmembrane region" description="Helical" evidence="1">
    <location>
        <begin position="660"/>
        <end position="684"/>
    </location>
</feature>
<feature type="transmembrane region" description="Helical" evidence="1">
    <location>
        <begin position="855"/>
        <end position="878"/>
    </location>
</feature>
<keyword evidence="1" id="KW-0812">Transmembrane</keyword>
<dbReference type="InterPro" id="IPR042099">
    <property type="entry name" value="ANL_N_sf"/>
</dbReference>
<evidence type="ECO:0000259" key="2">
    <source>
        <dbReference type="PROSITE" id="PS50075"/>
    </source>
</evidence>
<dbReference type="NCBIfam" id="TIGR02353">
    <property type="entry name" value="NRPS_term_dom"/>
    <property type="match status" value="1"/>
</dbReference>
<dbReference type="PANTHER" id="PTHR45527:SF1">
    <property type="entry name" value="FATTY ACID SYNTHASE"/>
    <property type="match status" value="1"/>
</dbReference>
<dbReference type="Gene3D" id="1.10.1200.10">
    <property type="entry name" value="ACP-like"/>
    <property type="match status" value="1"/>
</dbReference>
<dbReference type="CDD" id="cd05930">
    <property type="entry name" value="A_NRPS"/>
    <property type="match status" value="1"/>
</dbReference>